<name>A0A6D2L2D7_9BRAS</name>
<feature type="compositionally biased region" description="Polar residues" evidence="1">
    <location>
        <begin position="106"/>
        <end position="118"/>
    </location>
</feature>
<feature type="region of interest" description="Disordered" evidence="1">
    <location>
        <begin position="96"/>
        <end position="118"/>
    </location>
</feature>
<evidence type="ECO:0000313" key="2">
    <source>
        <dbReference type="EMBL" id="CAA7053689.1"/>
    </source>
</evidence>
<dbReference type="Proteomes" id="UP000467841">
    <property type="component" value="Unassembled WGS sequence"/>
</dbReference>
<organism evidence="2 3">
    <name type="scientific">Microthlaspi erraticum</name>
    <dbReference type="NCBI Taxonomy" id="1685480"/>
    <lineage>
        <taxon>Eukaryota</taxon>
        <taxon>Viridiplantae</taxon>
        <taxon>Streptophyta</taxon>
        <taxon>Embryophyta</taxon>
        <taxon>Tracheophyta</taxon>
        <taxon>Spermatophyta</taxon>
        <taxon>Magnoliopsida</taxon>
        <taxon>eudicotyledons</taxon>
        <taxon>Gunneridae</taxon>
        <taxon>Pentapetalae</taxon>
        <taxon>rosids</taxon>
        <taxon>malvids</taxon>
        <taxon>Brassicales</taxon>
        <taxon>Brassicaceae</taxon>
        <taxon>Coluteocarpeae</taxon>
        <taxon>Microthlaspi</taxon>
    </lineage>
</organism>
<dbReference type="EMBL" id="CACVBM020001543">
    <property type="protein sequence ID" value="CAA7053689.1"/>
    <property type="molecule type" value="Genomic_DNA"/>
</dbReference>
<comment type="caution">
    <text evidence="2">The sequence shown here is derived from an EMBL/GenBank/DDBJ whole genome shotgun (WGS) entry which is preliminary data.</text>
</comment>
<reference evidence="2" key="1">
    <citation type="submission" date="2020-01" db="EMBL/GenBank/DDBJ databases">
        <authorList>
            <person name="Mishra B."/>
        </authorList>
    </citation>
    <scope>NUCLEOTIDE SEQUENCE [LARGE SCALE GENOMIC DNA]</scope>
</reference>
<keyword evidence="3" id="KW-1185">Reference proteome</keyword>
<gene>
    <name evidence="2" type="ORF">MERR_LOCUS40925</name>
</gene>
<feature type="region of interest" description="Disordered" evidence="1">
    <location>
        <begin position="36"/>
        <end position="70"/>
    </location>
</feature>
<dbReference type="AlphaFoldDB" id="A0A6D2L2D7"/>
<proteinExistence type="predicted"/>
<evidence type="ECO:0000313" key="3">
    <source>
        <dbReference type="Proteomes" id="UP000467841"/>
    </source>
</evidence>
<evidence type="ECO:0000256" key="1">
    <source>
        <dbReference type="SAM" id="MobiDB-lite"/>
    </source>
</evidence>
<feature type="compositionally biased region" description="Basic and acidic residues" evidence="1">
    <location>
        <begin position="38"/>
        <end position="55"/>
    </location>
</feature>
<accession>A0A6D2L2D7</accession>
<protein>
    <submittedName>
        <fullName evidence="2">Uncharacterized protein</fullName>
    </submittedName>
</protein>
<sequence length="118" mass="13088">MEFATDCSTMGIIITSSTMGFVAKFFTMDPQMNIQHGFPKETRHETTRTSPERVSAEVSMPNPTNMARGVSPEFGLANYASTEQISRPRKVGGLFNIWGTKRGPNLNESHQSDSNNED</sequence>